<feature type="region of interest" description="Disordered" evidence="1">
    <location>
        <begin position="106"/>
        <end position="191"/>
    </location>
</feature>
<sequence length="311" mass="34246">MASIISPTTPLTIQDSRDKRISECEFPATAVKVDSPYQSYLNHPFTQQQAGKPGLTNQMAHAYISKYNNYTNSSKTIRLITIPTPTISGFEKSKSAMNDELNLYSPTSPLASPPPPYLHSDHGETKSRFGFDSKKPADQSPHQLQFPQWPSMMKLSSSKSATTANMARPKLAKVLPSKPIPIPTTGLDNNNTNGDDASYASPAIPSPSQASHFMDTKGSETQCNFQSLQDTYSNNDASIAVNSLLESQTDSAHYPVSFWEDARQSKMHWVLLPFGCITAGTSIWVVVMQVSMEWLIIVPVLTFLVFAMQFG</sequence>
<feature type="compositionally biased region" description="Polar residues" evidence="1">
    <location>
        <begin position="140"/>
        <end position="165"/>
    </location>
</feature>
<gene>
    <name evidence="3" type="ORF">BGZ80_006722</name>
</gene>
<feature type="transmembrane region" description="Helical" evidence="2">
    <location>
        <begin position="294"/>
        <end position="310"/>
    </location>
</feature>
<proteinExistence type="predicted"/>
<feature type="non-terminal residue" evidence="3">
    <location>
        <position position="311"/>
    </location>
</feature>
<evidence type="ECO:0000313" key="4">
    <source>
        <dbReference type="Proteomes" id="UP000703661"/>
    </source>
</evidence>
<protein>
    <submittedName>
        <fullName evidence="3">Uncharacterized protein</fullName>
    </submittedName>
</protein>
<name>A0A9P6STA2_9FUNG</name>
<reference evidence="3" key="1">
    <citation type="journal article" date="2020" name="Fungal Divers.">
        <title>Resolving the Mortierellaceae phylogeny through synthesis of multi-gene phylogenetics and phylogenomics.</title>
        <authorList>
            <person name="Vandepol N."/>
            <person name="Liber J."/>
            <person name="Desiro A."/>
            <person name="Na H."/>
            <person name="Kennedy M."/>
            <person name="Barry K."/>
            <person name="Grigoriev I.V."/>
            <person name="Miller A.N."/>
            <person name="O'Donnell K."/>
            <person name="Stajich J.E."/>
            <person name="Bonito G."/>
        </authorList>
    </citation>
    <scope>NUCLEOTIDE SEQUENCE</scope>
    <source>
        <strain evidence="3">NRRL 2769</strain>
    </source>
</reference>
<evidence type="ECO:0000256" key="1">
    <source>
        <dbReference type="SAM" id="MobiDB-lite"/>
    </source>
</evidence>
<keyword evidence="2" id="KW-0812">Transmembrane</keyword>
<organism evidence="3 4">
    <name type="scientific">Entomortierella chlamydospora</name>
    <dbReference type="NCBI Taxonomy" id="101097"/>
    <lineage>
        <taxon>Eukaryota</taxon>
        <taxon>Fungi</taxon>
        <taxon>Fungi incertae sedis</taxon>
        <taxon>Mucoromycota</taxon>
        <taxon>Mortierellomycotina</taxon>
        <taxon>Mortierellomycetes</taxon>
        <taxon>Mortierellales</taxon>
        <taxon>Mortierellaceae</taxon>
        <taxon>Entomortierella</taxon>
    </lineage>
</organism>
<keyword evidence="4" id="KW-1185">Reference proteome</keyword>
<accession>A0A9P6STA2</accession>
<dbReference type="EMBL" id="JAAAID010003331">
    <property type="protein sequence ID" value="KAF9998738.1"/>
    <property type="molecule type" value="Genomic_DNA"/>
</dbReference>
<evidence type="ECO:0000256" key="2">
    <source>
        <dbReference type="SAM" id="Phobius"/>
    </source>
</evidence>
<feature type="compositionally biased region" description="Basic and acidic residues" evidence="1">
    <location>
        <begin position="119"/>
        <end position="137"/>
    </location>
</feature>
<evidence type="ECO:0000313" key="3">
    <source>
        <dbReference type="EMBL" id="KAF9998738.1"/>
    </source>
</evidence>
<dbReference type="AlphaFoldDB" id="A0A9P6STA2"/>
<feature type="transmembrane region" description="Helical" evidence="2">
    <location>
        <begin position="267"/>
        <end position="287"/>
    </location>
</feature>
<keyword evidence="2" id="KW-0472">Membrane</keyword>
<dbReference type="Proteomes" id="UP000703661">
    <property type="component" value="Unassembled WGS sequence"/>
</dbReference>
<keyword evidence="2" id="KW-1133">Transmembrane helix</keyword>
<comment type="caution">
    <text evidence="3">The sequence shown here is derived from an EMBL/GenBank/DDBJ whole genome shotgun (WGS) entry which is preliminary data.</text>
</comment>